<reference evidence="3" key="1">
    <citation type="submission" date="2019-08" db="EMBL/GenBank/DDBJ databases">
        <title>The improved chromosome-level genome for the pearl oyster Pinctada fucata martensii using PacBio sequencing and Hi-C.</title>
        <authorList>
            <person name="Zheng Z."/>
        </authorList>
    </citation>
    <scope>NUCLEOTIDE SEQUENCE</scope>
    <source>
        <strain evidence="3">ZZ-2019</strain>
        <tissue evidence="3">Adductor muscle</tissue>
    </source>
</reference>
<feature type="coiled-coil region" evidence="1">
    <location>
        <begin position="97"/>
        <end position="156"/>
    </location>
</feature>
<organism evidence="3 4">
    <name type="scientific">Pinctada imbricata</name>
    <name type="common">Atlantic pearl-oyster</name>
    <name type="synonym">Pinctada martensii</name>
    <dbReference type="NCBI Taxonomy" id="66713"/>
    <lineage>
        <taxon>Eukaryota</taxon>
        <taxon>Metazoa</taxon>
        <taxon>Spiralia</taxon>
        <taxon>Lophotrochozoa</taxon>
        <taxon>Mollusca</taxon>
        <taxon>Bivalvia</taxon>
        <taxon>Autobranchia</taxon>
        <taxon>Pteriomorphia</taxon>
        <taxon>Pterioida</taxon>
        <taxon>Pterioidea</taxon>
        <taxon>Pteriidae</taxon>
        <taxon>Pinctada</taxon>
    </lineage>
</organism>
<dbReference type="Proteomes" id="UP001186944">
    <property type="component" value="Unassembled WGS sequence"/>
</dbReference>
<protein>
    <submittedName>
        <fullName evidence="3">Uncharacterized protein</fullName>
    </submittedName>
</protein>
<name>A0AA89CB40_PINIB</name>
<dbReference type="Gene3D" id="3.30.70.1820">
    <property type="entry name" value="L1 transposable element, RRM domain"/>
    <property type="match status" value="1"/>
</dbReference>
<proteinExistence type="predicted"/>
<dbReference type="EMBL" id="VSWD01000001">
    <property type="protein sequence ID" value="KAK3109013.1"/>
    <property type="molecule type" value="Genomic_DNA"/>
</dbReference>
<evidence type="ECO:0000313" key="3">
    <source>
        <dbReference type="EMBL" id="KAK3109013.1"/>
    </source>
</evidence>
<sequence length="323" mass="36982">MSFAPSAPSETTRSKYFTTKKGVNTQRPSTRSHSENTGNTSVSSTSDENERILSDLEEMKNAIKSTVKTSELEEIRSDIKSTVKKDDLKNIVTSMVKELMKEQRKEFDHKIKEANDLNRKERSKKQDEIDKLRLENEDLRENLSAKRAEIGELREISEAAIEKASEARRWANYNQQYSRKNNVKVYGLQEVKGENTGDEVIKLLKDKSDTTLLPEEIVAAHRIPGAPNQPRPVIVKLKNSDVKSRVIKQRSTIKSAKIGVRLADDVTRENSKLMERLNEHDMIESCWFFNGSVFGKVNGSERKVKFDIDDVIAERIRASKRRK</sequence>
<feature type="region of interest" description="Disordered" evidence="2">
    <location>
        <begin position="1"/>
        <end position="51"/>
    </location>
</feature>
<gene>
    <name evidence="3" type="ORF">FSP39_021159</name>
</gene>
<evidence type="ECO:0000256" key="1">
    <source>
        <dbReference type="SAM" id="Coils"/>
    </source>
</evidence>
<evidence type="ECO:0000313" key="4">
    <source>
        <dbReference type="Proteomes" id="UP001186944"/>
    </source>
</evidence>
<keyword evidence="1" id="KW-0175">Coiled coil</keyword>
<keyword evidence="4" id="KW-1185">Reference proteome</keyword>
<evidence type="ECO:0000256" key="2">
    <source>
        <dbReference type="SAM" id="MobiDB-lite"/>
    </source>
</evidence>
<comment type="caution">
    <text evidence="3">The sequence shown here is derived from an EMBL/GenBank/DDBJ whole genome shotgun (WGS) entry which is preliminary data.</text>
</comment>
<feature type="compositionally biased region" description="Polar residues" evidence="2">
    <location>
        <begin position="8"/>
        <end position="46"/>
    </location>
</feature>
<dbReference type="AlphaFoldDB" id="A0AA89CB40"/>
<accession>A0AA89CB40</accession>